<accession>A0A0D0CA72</accession>
<dbReference type="OrthoDB" id="3236755at2759"/>
<protein>
    <submittedName>
        <fullName evidence="1">Uncharacterized protein</fullName>
    </submittedName>
</protein>
<gene>
    <name evidence="1" type="ORF">PAXRUDRAFT_122397</name>
</gene>
<dbReference type="AlphaFoldDB" id="A0A0D0CA72"/>
<feature type="non-terminal residue" evidence="1">
    <location>
        <position position="114"/>
    </location>
</feature>
<dbReference type="EMBL" id="KN826181">
    <property type="protein sequence ID" value="KIK79797.1"/>
    <property type="molecule type" value="Genomic_DNA"/>
</dbReference>
<evidence type="ECO:0000313" key="1">
    <source>
        <dbReference type="EMBL" id="KIK79797.1"/>
    </source>
</evidence>
<organism evidence="1 2">
    <name type="scientific">Paxillus rubicundulus Ve08.2h10</name>
    <dbReference type="NCBI Taxonomy" id="930991"/>
    <lineage>
        <taxon>Eukaryota</taxon>
        <taxon>Fungi</taxon>
        <taxon>Dikarya</taxon>
        <taxon>Basidiomycota</taxon>
        <taxon>Agaricomycotina</taxon>
        <taxon>Agaricomycetes</taxon>
        <taxon>Agaricomycetidae</taxon>
        <taxon>Boletales</taxon>
        <taxon>Paxilineae</taxon>
        <taxon>Paxillaceae</taxon>
        <taxon>Paxillus</taxon>
    </lineage>
</organism>
<reference evidence="2" key="2">
    <citation type="submission" date="2015-01" db="EMBL/GenBank/DDBJ databases">
        <title>Evolutionary Origins and Diversification of the Mycorrhizal Mutualists.</title>
        <authorList>
            <consortium name="DOE Joint Genome Institute"/>
            <consortium name="Mycorrhizal Genomics Consortium"/>
            <person name="Kohler A."/>
            <person name="Kuo A."/>
            <person name="Nagy L.G."/>
            <person name="Floudas D."/>
            <person name="Copeland A."/>
            <person name="Barry K.W."/>
            <person name="Cichocki N."/>
            <person name="Veneault-Fourrey C."/>
            <person name="LaButti K."/>
            <person name="Lindquist E.A."/>
            <person name="Lipzen A."/>
            <person name="Lundell T."/>
            <person name="Morin E."/>
            <person name="Murat C."/>
            <person name="Riley R."/>
            <person name="Ohm R."/>
            <person name="Sun H."/>
            <person name="Tunlid A."/>
            <person name="Henrissat B."/>
            <person name="Grigoriev I.V."/>
            <person name="Hibbett D.S."/>
            <person name="Martin F."/>
        </authorList>
    </citation>
    <scope>NUCLEOTIDE SEQUENCE [LARGE SCALE GENOMIC DNA]</scope>
    <source>
        <strain evidence="2">Ve08.2h10</strain>
    </source>
</reference>
<name>A0A0D0CA72_9AGAM</name>
<evidence type="ECO:0000313" key="2">
    <source>
        <dbReference type="Proteomes" id="UP000054538"/>
    </source>
</evidence>
<proteinExistence type="predicted"/>
<sequence length="114" mass="12616">MDPSLKQRLDTLKHYLANLPDTLPLPEPGLATYNFGLFDVSAEEIDNYGEVGAVHRQLEISFGTQCNGPIVFTEHGPELVDVVEVLNTYLLKDPASAILQKWVDDLTVSAEISF</sequence>
<dbReference type="Proteomes" id="UP000054538">
    <property type="component" value="Unassembled WGS sequence"/>
</dbReference>
<dbReference type="InParanoid" id="A0A0D0CA72"/>
<reference evidence="1 2" key="1">
    <citation type="submission" date="2014-04" db="EMBL/GenBank/DDBJ databases">
        <authorList>
            <consortium name="DOE Joint Genome Institute"/>
            <person name="Kuo A."/>
            <person name="Kohler A."/>
            <person name="Jargeat P."/>
            <person name="Nagy L.G."/>
            <person name="Floudas D."/>
            <person name="Copeland A."/>
            <person name="Barry K.W."/>
            <person name="Cichocki N."/>
            <person name="Veneault-Fourrey C."/>
            <person name="LaButti K."/>
            <person name="Lindquist E.A."/>
            <person name="Lipzen A."/>
            <person name="Lundell T."/>
            <person name="Morin E."/>
            <person name="Murat C."/>
            <person name="Sun H."/>
            <person name="Tunlid A."/>
            <person name="Henrissat B."/>
            <person name="Grigoriev I.V."/>
            <person name="Hibbett D.S."/>
            <person name="Martin F."/>
            <person name="Nordberg H.P."/>
            <person name="Cantor M.N."/>
            <person name="Hua S.X."/>
        </authorList>
    </citation>
    <scope>NUCLEOTIDE SEQUENCE [LARGE SCALE GENOMIC DNA]</scope>
    <source>
        <strain evidence="1 2">Ve08.2h10</strain>
    </source>
</reference>
<dbReference type="HOGENOM" id="CLU_138041_1_0_1"/>
<keyword evidence="2" id="KW-1185">Reference proteome</keyword>